<sequence length="305" mass="33890">MAVSDANERPSPVLQPGRPADPEPAQPPATTSGAQPPATRSAGDSRPPQTTQADETGSEPGEAVAEAGEAPEESPGESREEILLRQRDRRRLLRQCERVLLLDFNTLAMPDWPDNFSLATARRRRDLWLFSASLAAVVFLAGVPGLVPAWVAGSGFGAFVLIALSGVPFIRRLFSSRPSYMDLLLLRQQRLREARSHVSHLEGDEGLAWQCAMMAECNPALRSTRFGTLVNLSEKRVLARQLRRREHIRLYLIFMLEAEKAYDRLQSRYFEGHQLAIDNGWERPDPAADPSEPRETGPEESAESD</sequence>
<evidence type="ECO:0000313" key="3">
    <source>
        <dbReference type="EMBL" id="TBW59390.1"/>
    </source>
</evidence>
<gene>
    <name evidence="3" type="ORF">EZI54_00045</name>
</gene>
<feature type="compositionally biased region" description="Basic and acidic residues" evidence="1">
    <location>
        <begin position="280"/>
        <end position="297"/>
    </location>
</feature>
<name>A0ABY1ZQG6_9GAMM</name>
<accession>A0ABY1ZQG6</accession>
<evidence type="ECO:0000313" key="4">
    <source>
        <dbReference type="Proteomes" id="UP000313645"/>
    </source>
</evidence>
<feature type="transmembrane region" description="Helical" evidence="2">
    <location>
        <begin position="149"/>
        <end position="170"/>
    </location>
</feature>
<keyword evidence="2" id="KW-1133">Transmembrane helix</keyword>
<dbReference type="EMBL" id="SJDL01000001">
    <property type="protein sequence ID" value="TBW59390.1"/>
    <property type="molecule type" value="Genomic_DNA"/>
</dbReference>
<keyword evidence="4" id="KW-1185">Reference proteome</keyword>
<protein>
    <submittedName>
        <fullName evidence="3">Uncharacterized protein</fullName>
    </submittedName>
</protein>
<feature type="transmembrane region" description="Helical" evidence="2">
    <location>
        <begin position="127"/>
        <end position="143"/>
    </location>
</feature>
<organism evidence="3 4">
    <name type="scientific">Marinobacter halodurans</name>
    <dbReference type="NCBI Taxonomy" id="2528979"/>
    <lineage>
        <taxon>Bacteria</taxon>
        <taxon>Pseudomonadati</taxon>
        <taxon>Pseudomonadota</taxon>
        <taxon>Gammaproteobacteria</taxon>
        <taxon>Pseudomonadales</taxon>
        <taxon>Marinobacteraceae</taxon>
        <taxon>Marinobacter</taxon>
    </lineage>
</organism>
<feature type="region of interest" description="Disordered" evidence="1">
    <location>
        <begin position="279"/>
        <end position="305"/>
    </location>
</feature>
<proteinExistence type="predicted"/>
<evidence type="ECO:0000256" key="2">
    <source>
        <dbReference type="SAM" id="Phobius"/>
    </source>
</evidence>
<feature type="compositionally biased region" description="Low complexity" evidence="1">
    <location>
        <begin position="58"/>
        <end position="68"/>
    </location>
</feature>
<keyword evidence="2" id="KW-0472">Membrane</keyword>
<dbReference type="Proteomes" id="UP000313645">
    <property type="component" value="Unassembled WGS sequence"/>
</dbReference>
<evidence type="ECO:0000256" key="1">
    <source>
        <dbReference type="SAM" id="MobiDB-lite"/>
    </source>
</evidence>
<dbReference type="RefSeq" id="WP_131477799.1">
    <property type="nucleotide sequence ID" value="NZ_SJDL01000001.1"/>
</dbReference>
<keyword evidence="2" id="KW-0812">Transmembrane</keyword>
<feature type="region of interest" description="Disordered" evidence="1">
    <location>
        <begin position="1"/>
        <end position="81"/>
    </location>
</feature>
<comment type="caution">
    <text evidence="3">The sequence shown here is derived from an EMBL/GenBank/DDBJ whole genome shotgun (WGS) entry which is preliminary data.</text>
</comment>
<reference evidence="3 4" key="1">
    <citation type="submission" date="2019-02" db="EMBL/GenBank/DDBJ databases">
        <title>Marinobacter halodurans sp. nov., a marine bacterium isolated from sea tidal flat.</title>
        <authorList>
            <person name="Yoo Y."/>
            <person name="Lee D.W."/>
            <person name="Kim B.S."/>
            <person name="Kim J.-J."/>
        </authorList>
    </citation>
    <scope>NUCLEOTIDE SEQUENCE [LARGE SCALE GENOMIC DNA]</scope>
    <source>
        <strain evidence="3 4">YJ-S3-2</strain>
    </source>
</reference>